<keyword evidence="2" id="KW-1185">Reference proteome</keyword>
<gene>
    <name evidence="1" type="ORF">HMPREF0202_00502</name>
</gene>
<proteinExistence type="predicted"/>
<dbReference type="Proteomes" id="UP000017081">
    <property type="component" value="Unassembled WGS sequence"/>
</dbReference>
<name>U7VEK4_9FUSO</name>
<organism evidence="1 2">
    <name type="scientific">Cetobacterium somerae ATCC BAA-474</name>
    <dbReference type="NCBI Taxonomy" id="1319815"/>
    <lineage>
        <taxon>Bacteria</taxon>
        <taxon>Fusobacteriati</taxon>
        <taxon>Fusobacteriota</taxon>
        <taxon>Fusobacteriia</taxon>
        <taxon>Fusobacteriales</taxon>
        <taxon>Fusobacteriaceae</taxon>
        <taxon>Cetobacterium</taxon>
    </lineage>
</organism>
<dbReference type="HOGENOM" id="CLU_777779_0_0_0"/>
<accession>U7VEK4</accession>
<reference evidence="1 2" key="1">
    <citation type="submission" date="2013-08" db="EMBL/GenBank/DDBJ databases">
        <authorList>
            <person name="Weinstock G."/>
            <person name="Sodergren E."/>
            <person name="Wylie T."/>
            <person name="Fulton L."/>
            <person name="Fulton R."/>
            <person name="Fronick C."/>
            <person name="O'Laughlin M."/>
            <person name="Godfrey J."/>
            <person name="Miner T."/>
            <person name="Herter B."/>
            <person name="Appelbaum E."/>
            <person name="Cordes M."/>
            <person name="Lek S."/>
            <person name="Wollam A."/>
            <person name="Pepin K.H."/>
            <person name="Palsikar V.B."/>
            <person name="Mitreva M."/>
            <person name="Wilson R.K."/>
        </authorList>
    </citation>
    <scope>NUCLEOTIDE SEQUENCE [LARGE SCALE GENOMIC DNA]</scope>
    <source>
        <strain evidence="1 2">ATCC BAA-474</strain>
    </source>
</reference>
<protein>
    <submittedName>
        <fullName evidence="1">Uncharacterized protein</fullName>
    </submittedName>
</protein>
<comment type="caution">
    <text evidence="1">The sequence shown here is derived from an EMBL/GenBank/DDBJ whole genome shotgun (WGS) entry which is preliminary data.</text>
</comment>
<dbReference type="AlphaFoldDB" id="U7VEK4"/>
<sequence>MDILLEGFMKTYKSKFNLIKNFQKKYLILLFLILLTPFKLHGNTIYPNLKLELFKNEITTVNGLLKFEKTKNKYNITFEINKNNKPIVLDTQNIKTKVKDVFLYDTNKDSVNEIFIIYSKDDKNYLEGYSLTNLNMEEDEYEEDEVTEFFKTFNTITSHKLNSKIANIKNFNVNLAKKELDKLTPYYKIINFNNYDWNTLNAIEKEEQPDKKKFNKYEVFPQDYERFNLQKYFQIYSLDNLNFIKYLNSDDVLFSNGKYYFLFHIHHLGIITLEEVFQGKITDEIIIKNGKYFNSFENGYYEKNIKVGTWNSYEYLEELKCYLPVKKYFIKGALTRKDFFYRKLGKLYKFSSRSKF</sequence>
<dbReference type="EMBL" id="AXZF01000018">
    <property type="protein sequence ID" value="ERT69574.1"/>
    <property type="molecule type" value="Genomic_DNA"/>
</dbReference>
<evidence type="ECO:0000313" key="1">
    <source>
        <dbReference type="EMBL" id="ERT69574.1"/>
    </source>
</evidence>
<evidence type="ECO:0000313" key="2">
    <source>
        <dbReference type="Proteomes" id="UP000017081"/>
    </source>
</evidence>